<dbReference type="VEuPathDB" id="FungiDB:Bcin15g04740"/>
<evidence type="ECO:0000313" key="2">
    <source>
        <dbReference type="EMBL" id="ATZ57975.1"/>
    </source>
</evidence>
<dbReference type="AlphaFoldDB" id="A0A384K567"/>
<dbReference type="KEGG" id="bfu:BCIN_15g04740"/>
<reference evidence="2 3" key="1">
    <citation type="journal article" date="2011" name="PLoS Genet.">
        <title>Genomic analysis of the necrotrophic fungal pathogens Sclerotinia sclerotiorum and Botrytis cinerea.</title>
        <authorList>
            <person name="Amselem J."/>
            <person name="Cuomo C.A."/>
            <person name="van Kan J.A."/>
            <person name="Viaud M."/>
            <person name="Benito E.P."/>
            <person name="Couloux A."/>
            <person name="Coutinho P.M."/>
            <person name="de Vries R.P."/>
            <person name="Dyer P.S."/>
            <person name="Fillinger S."/>
            <person name="Fournier E."/>
            <person name="Gout L."/>
            <person name="Hahn M."/>
            <person name="Kohn L."/>
            <person name="Lapalu N."/>
            <person name="Plummer K.M."/>
            <person name="Pradier J.M."/>
            <person name="Quevillon E."/>
            <person name="Sharon A."/>
            <person name="Simon A."/>
            <person name="ten Have A."/>
            <person name="Tudzynski B."/>
            <person name="Tudzynski P."/>
            <person name="Wincker P."/>
            <person name="Andrew M."/>
            <person name="Anthouard V."/>
            <person name="Beever R.E."/>
            <person name="Beffa R."/>
            <person name="Benoit I."/>
            <person name="Bouzid O."/>
            <person name="Brault B."/>
            <person name="Chen Z."/>
            <person name="Choquer M."/>
            <person name="Collemare J."/>
            <person name="Cotton P."/>
            <person name="Danchin E.G."/>
            <person name="Da Silva C."/>
            <person name="Gautier A."/>
            <person name="Giraud C."/>
            <person name="Giraud T."/>
            <person name="Gonzalez C."/>
            <person name="Grossetete S."/>
            <person name="Guldener U."/>
            <person name="Henrissat B."/>
            <person name="Howlett B.J."/>
            <person name="Kodira C."/>
            <person name="Kretschmer M."/>
            <person name="Lappartient A."/>
            <person name="Leroch M."/>
            <person name="Levis C."/>
            <person name="Mauceli E."/>
            <person name="Neuveglise C."/>
            <person name="Oeser B."/>
            <person name="Pearson M."/>
            <person name="Poulain J."/>
            <person name="Poussereau N."/>
            <person name="Quesneville H."/>
            <person name="Rascle C."/>
            <person name="Schumacher J."/>
            <person name="Segurens B."/>
            <person name="Sexton A."/>
            <person name="Silva E."/>
            <person name="Sirven C."/>
            <person name="Soanes D.M."/>
            <person name="Talbot N.J."/>
            <person name="Templeton M."/>
            <person name="Yandava C."/>
            <person name="Yarden O."/>
            <person name="Zeng Q."/>
            <person name="Rollins J.A."/>
            <person name="Lebrun M.H."/>
            <person name="Dickman M."/>
        </authorList>
    </citation>
    <scope>NUCLEOTIDE SEQUENCE [LARGE SCALE GENOMIC DNA]</scope>
    <source>
        <strain evidence="2 3">B05.10</strain>
    </source>
</reference>
<keyword evidence="1" id="KW-0812">Transmembrane</keyword>
<keyword evidence="1" id="KW-0472">Membrane</keyword>
<keyword evidence="3" id="KW-1185">Reference proteome</keyword>
<dbReference type="EMBL" id="CP009819">
    <property type="protein sequence ID" value="ATZ57975.1"/>
    <property type="molecule type" value="Genomic_DNA"/>
</dbReference>
<sequence>MSRTRATLVKPEPGQYLHDAIQDSKEQNPIGAPPSRQCVKRKEALLTCIFICYITAWYICTSIVEAPTDIVDIGLIATYKIHDDRRDMECFVYGQSRFLNPTHLVAQRR</sequence>
<gene>
    <name evidence="2" type="ORF">BCIN_15g04740</name>
</gene>
<evidence type="ECO:0000313" key="3">
    <source>
        <dbReference type="Proteomes" id="UP000001798"/>
    </source>
</evidence>
<proteinExistence type="predicted"/>
<reference evidence="2 3" key="2">
    <citation type="journal article" date="2012" name="Eukaryot. Cell">
        <title>Genome update of Botrytis cinerea strains B05.10 and T4.</title>
        <authorList>
            <person name="Staats M."/>
            <person name="van Kan J.A."/>
        </authorList>
    </citation>
    <scope>NUCLEOTIDE SEQUENCE [LARGE SCALE GENOMIC DNA]</scope>
    <source>
        <strain evidence="2 3">B05.10</strain>
    </source>
</reference>
<feature type="transmembrane region" description="Helical" evidence="1">
    <location>
        <begin position="44"/>
        <end position="64"/>
    </location>
</feature>
<evidence type="ECO:0000256" key="1">
    <source>
        <dbReference type="SAM" id="Phobius"/>
    </source>
</evidence>
<protein>
    <submittedName>
        <fullName evidence="2">Uncharacterized protein</fullName>
    </submittedName>
</protein>
<name>A0A384K567_BOTFB</name>
<dbReference type="RefSeq" id="XP_024553471.1">
    <property type="nucleotide sequence ID" value="XM_024697655.1"/>
</dbReference>
<dbReference type="Proteomes" id="UP000001798">
    <property type="component" value="Chromosome 15"/>
</dbReference>
<reference evidence="2 3" key="3">
    <citation type="journal article" date="2017" name="Mol. Plant Pathol.">
        <title>A gapless genome sequence of the fungus Botrytis cinerea.</title>
        <authorList>
            <person name="Van Kan J.A."/>
            <person name="Stassen J.H."/>
            <person name="Mosbach A."/>
            <person name="Van Der Lee T.A."/>
            <person name="Faino L."/>
            <person name="Farmer A.D."/>
            <person name="Papasotiriou D.G."/>
            <person name="Zhou S."/>
            <person name="Seidl M.F."/>
            <person name="Cottam E."/>
            <person name="Edel D."/>
            <person name="Hahn M."/>
            <person name="Schwartz D.C."/>
            <person name="Dietrich R.A."/>
            <person name="Widdison S."/>
            <person name="Scalliet G."/>
        </authorList>
    </citation>
    <scope>NUCLEOTIDE SEQUENCE [LARGE SCALE GENOMIC DNA]</scope>
    <source>
        <strain evidence="2 3">B05.10</strain>
    </source>
</reference>
<keyword evidence="1" id="KW-1133">Transmembrane helix</keyword>
<dbReference type="GeneID" id="36394954"/>
<accession>A0A384K567</accession>
<organism evidence="2 3">
    <name type="scientific">Botryotinia fuckeliana (strain B05.10)</name>
    <name type="common">Noble rot fungus</name>
    <name type="synonym">Botrytis cinerea</name>
    <dbReference type="NCBI Taxonomy" id="332648"/>
    <lineage>
        <taxon>Eukaryota</taxon>
        <taxon>Fungi</taxon>
        <taxon>Dikarya</taxon>
        <taxon>Ascomycota</taxon>
        <taxon>Pezizomycotina</taxon>
        <taxon>Leotiomycetes</taxon>
        <taxon>Helotiales</taxon>
        <taxon>Sclerotiniaceae</taxon>
        <taxon>Botrytis</taxon>
    </lineage>
</organism>